<name>A0AB38CT46_9MYCO</name>
<protein>
    <submittedName>
        <fullName evidence="2">Bacterial Ig-like domain (Group 2)</fullName>
    </submittedName>
</protein>
<evidence type="ECO:0000259" key="1">
    <source>
        <dbReference type="SMART" id="SM00635"/>
    </source>
</evidence>
<organism evidence="2 3">
    <name type="scientific">Mycobacteroides abscessus subsp. abscessus</name>
    <dbReference type="NCBI Taxonomy" id="1185650"/>
    <lineage>
        <taxon>Bacteria</taxon>
        <taxon>Bacillati</taxon>
        <taxon>Actinomycetota</taxon>
        <taxon>Actinomycetes</taxon>
        <taxon>Mycobacteriales</taxon>
        <taxon>Mycobacteriaceae</taxon>
        <taxon>Mycobacteroides</taxon>
        <taxon>Mycobacteroides abscessus</taxon>
    </lineage>
</organism>
<dbReference type="InterPro" id="IPR008964">
    <property type="entry name" value="Invasin/intimin_cell_adhesion"/>
</dbReference>
<sequence length="312" mass="32952">MTTPVLPASIKAFKGAKKALQLAPLDMAVLVGRADRVASFTRNIEGPDNKPLIPTGIAGVGYLAKDTSIGVKFDISSNDIDSAGEGLPTRIIIDRQSIEFDFEMRQTGRQALELQFSADYSNVTPTAATGGIHAPIATVPENQDYRAIILGKDSYQAKPIYFGYVLNMVQVSGVDNQKWDQKNTLLWHPTLKTIADDEDLENLGEFFIFGEGFKALSAVTDTGFAPPPVEWIDITPPTSALTLSLAAGDTAQLAVHDNNGANRTAAATYVSSATAKAAVSATGKITPVAVGTSDITASFSGKSDTVTVTVVA</sequence>
<comment type="caution">
    <text evidence="2">The sequence shown here is derived from an EMBL/GenBank/DDBJ whole genome shotgun (WGS) entry which is preliminary data.</text>
</comment>
<evidence type="ECO:0000313" key="2">
    <source>
        <dbReference type="EMBL" id="SIA10952.1"/>
    </source>
</evidence>
<dbReference type="RefSeq" id="WP_052584149.1">
    <property type="nucleotide sequence ID" value="NZ_FSFL01000026.1"/>
</dbReference>
<evidence type="ECO:0000313" key="3">
    <source>
        <dbReference type="Proteomes" id="UP000185210"/>
    </source>
</evidence>
<reference evidence="2 3" key="1">
    <citation type="submission" date="2016-11" db="EMBL/GenBank/DDBJ databases">
        <authorList>
            <consortium name="Pathogen Informatics"/>
        </authorList>
    </citation>
    <scope>NUCLEOTIDE SEQUENCE [LARGE SCALE GENOMIC DNA]</scope>
    <source>
        <strain evidence="2 3">104</strain>
    </source>
</reference>
<dbReference type="Pfam" id="PF02368">
    <property type="entry name" value="Big_2"/>
    <property type="match status" value="1"/>
</dbReference>
<dbReference type="EMBL" id="FSHM01000001">
    <property type="protein sequence ID" value="SIA10952.1"/>
    <property type="molecule type" value="Genomic_DNA"/>
</dbReference>
<dbReference type="Gene3D" id="2.60.40.1080">
    <property type="match status" value="1"/>
</dbReference>
<gene>
    <name evidence="2" type="ORF">SAMEA2070301_00267</name>
</gene>
<accession>A0AB38CT46</accession>
<feature type="domain" description="BIG2" evidence="1">
    <location>
        <begin position="233"/>
        <end position="309"/>
    </location>
</feature>
<dbReference type="SMART" id="SM00635">
    <property type="entry name" value="BID_2"/>
    <property type="match status" value="1"/>
</dbReference>
<dbReference type="SUPFAM" id="SSF49373">
    <property type="entry name" value="Invasin/intimin cell-adhesion fragments"/>
    <property type="match status" value="1"/>
</dbReference>
<dbReference type="AlphaFoldDB" id="A0AB38CT46"/>
<dbReference type="Proteomes" id="UP000185210">
    <property type="component" value="Unassembled WGS sequence"/>
</dbReference>
<proteinExistence type="predicted"/>
<dbReference type="InterPro" id="IPR003343">
    <property type="entry name" value="Big_2"/>
</dbReference>